<feature type="transmembrane region" description="Helical" evidence="8">
    <location>
        <begin position="127"/>
        <end position="148"/>
    </location>
</feature>
<evidence type="ECO:0000256" key="8">
    <source>
        <dbReference type="SAM" id="Phobius"/>
    </source>
</evidence>
<feature type="transmembrane region" description="Helical" evidence="8">
    <location>
        <begin position="357"/>
        <end position="377"/>
    </location>
</feature>
<evidence type="ECO:0000256" key="2">
    <source>
        <dbReference type="ARBA" id="ARBA00007520"/>
    </source>
</evidence>
<dbReference type="PRINTS" id="PR01036">
    <property type="entry name" value="TCRTETB"/>
</dbReference>
<protein>
    <submittedName>
        <fullName evidence="10">MFS transporter</fullName>
    </submittedName>
</protein>
<feature type="domain" description="Major facilitator superfamily (MFS) profile" evidence="9">
    <location>
        <begin position="37"/>
        <end position="520"/>
    </location>
</feature>
<proteinExistence type="inferred from homology"/>
<dbReference type="EMBL" id="VJWX01000140">
    <property type="protein sequence ID" value="TVT50430.1"/>
    <property type="molecule type" value="Genomic_DNA"/>
</dbReference>
<keyword evidence="11" id="KW-1185">Reference proteome</keyword>
<dbReference type="GO" id="GO:0005886">
    <property type="term" value="C:plasma membrane"/>
    <property type="evidence" value="ECO:0007669"/>
    <property type="project" value="UniProtKB-SubCell"/>
</dbReference>
<dbReference type="Gene3D" id="1.20.1720.10">
    <property type="entry name" value="Multidrug resistance protein D"/>
    <property type="match status" value="1"/>
</dbReference>
<keyword evidence="5 8" id="KW-0812">Transmembrane</keyword>
<dbReference type="CDD" id="cd17502">
    <property type="entry name" value="MFS_Azr1_MDR_like"/>
    <property type="match status" value="1"/>
</dbReference>
<dbReference type="SUPFAM" id="SSF103473">
    <property type="entry name" value="MFS general substrate transporter"/>
    <property type="match status" value="1"/>
</dbReference>
<dbReference type="PANTHER" id="PTHR23501:SF191">
    <property type="entry name" value="VACUOLAR BASIC AMINO ACID TRANSPORTER 4"/>
    <property type="match status" value="1"/>
</dbReference>
<feature type="transmembrane region" description="Helical" evidence="8">
    <location>
        <begin position="427"/>
        <end position="446"/>
    </location>
</feature>
<evidence type="ECO:0000259" key="9">
    <source>
        <dbReference type="PROSITE" id="PS50850"/>
    </source>
</evidence>
<dbReference type="OrthoDB" id="9807274at2"/>
<evidence type="ECO:0000256" key="1">
    <source>
        <dbReference type="ARBA" id="ARBA00004429"/>
    </source>
</evidence>
<dbReference type="InterPro" id="IPR036259">
    <property type="entry name" value="MFS_trans_sf"/>
</dbReference>
<feature type="transmembrane region" description="Helical" evidence="8">
    <location>
        <begin position="497"/>
        <end position="515"/>
    </location>
</feature>
<sequence length="527" mass="54679">MIRLANELLPFGEADGKRGATVTTVQGVGLRSERGPVLASIMLSTGLVALDSTILATAVPSIVRDLGGFSQFPWLFSVYLLTQAVTVPLYGKFADSFGRKPLMVFGIVVFLIGSVLCGAAWSMPTLILARAVQGIGAGAVQPMSITMVGDLYTVEERARVQGYVASVWGVASVVGPTLGGLFSQYSSWRLIFFVNLPLGALALWMLARHFTENVPRRPHRVDYPGAALLTAGFTLVILGLLEGGVAWRWQSAPSVVIFVLAAVALIAFFFAERRATEPVLPLWVFGRRVLAGGNLVALTVGALTIGLSSYLPTYVEGVLGTDAVVAGFALAALTLGWPLSASFAGRLYLRIGFRDTALIGGGLVLTGAVLTATLLGTHTPVPAVAGAAFVLGAGLGLFSSPTLVAVQSVVGWARRGVVTGTNMFSRSLGSAVGVAVFGAIANATLADRFAHPPAPVAGRLPDGVDATSLVLGGHAQAEVPAVAGYVRDSLAAATHHVFVSLVVVAVLGTAALLLIPRRTQPLSFDGD</sequence>
<comment type="subcellular location">
    <subcellularLocation>
        <location evidence="1">Cell inner membrane</location>
        <topology evidence="1">Multi-pass membrane protein</topology>
    </subcellularLocation>
</comment>
<feature type="transmembrane region" description="Helical" evidence="8">
    <location>
        <begin position="323"/>
        <end position="345"/>
    </location>
</feature>
<keyword evidence="7 8" id="KW-0472">Membrane</keyword>
<gene>
    <name evidence="10" type="ORF">FNH05_15935</name>
</gene>
<dbReference type="FunFam" id="1.20.1720.10:FF:000004">
    <property type="entry name" value="EmrB/QacA family drug resistance transporter"/>
    <property type="match status" value="1"/>
</dbReference>
<feature type="transmembrane region" description="Helical" evidence="8">
    <location>
        <begin position="188"/>
        <end position="206"/>
    </location>
</feature>
<keyword evidence="3" id="KW-0813">Transport</keyword>
<evidence type="ECO:0000256" key="5">
    <source>
        <dbReference type="ARBA" id="ARBA00022692"/>
    </source>
</evidence>
<accession>A0A558CNT5</accession>
<dbReference type="GO" id="GO:0022857">
    <property type="term" value="F:transmembrane transporter activity"/>
    <property type="evidence" value="ECO:0007669"/>
    <property type="project" value="InterPro"/>
</dbReference>
<evidence type="ECO:0000313" key="11">
    <source>
        <dbReference type="Proteomes" id="UP000320011"/>
    </source>
</evidence>
<feature type="transmembrane region" description="Helical" evidence="8">
    <location>
        <begin position="102"/>
        <end position="121"/>
    </location>
</feature>
<dbReference type="InterPro" id="IPR011701">
    <property type="entry name" value="MFS"/>
</dbReference>
<reference evidence="10 11" key="1">
    <citation type="submission" date="2019-07" db="EMBL/GenBank/DDBJ databases">
        <authorList>
            <person name="Duangmal K."/>
            <person name="Teo W.F.A."/>
        </authorList>
    </citation>
    <scope>NUCLEOTIDE SEQUENCE [LARGE SCALE GENOMIC DNA]</scope>
    <source>
        <strain evidence="10 11">TBRC 6029</strain>
    </source>
</reference>
<feature type="transmembrane region" description="Helical" evidence="8">
    <location>
        <begin position="226"/>
        <end position="247"/>
    </location>
</feature>
<comment type="caution">
    <text evidence="10">The sequence shown here is derived from an EMBL/GenBank/DDBJ whole genome shotgun (WGS) entry which is preliminary data.</text>
</comment>
<dbReference type="PROSITE" id="PS50850">
    <property type="entry name" value="MFS"/>
    <property type="match status" value="1"/>
</dbReference>
<evidence type="ECO:0000256" key="7">
    <source>
        <dbReference type="ARBA" id="ARBA00023136"/>
    </source>
</evidence>
<evidence type="ECO:0000256" key="3">
    <source>
        <dbReference type="ARBA" id="ARBA00022448"/>
    </source>
</evidence>
<feature type="transmembrane region" description="Helical" evidence="8">
    <location>
        <begin position="160"/>
        <end position="182"/>
    </location>
</feature>
<evidence type="ECO:0000256" key="6">
    <source>
        <dbReference type="ARBA" id="ARBA00022989"/>
    </source>
</evidence>
<feature type="transmembrane region" description="Helical" evidence="8">
    <location>
        <begin position="253"/>
        <end position="271"/>
    </location>
</feature>
<organism evidence="10 11">
    <name type="scientific">Amycolatopsis rhizosphaerae</name>
    <dbReference type="NCBI Taxonomy" id="2053003"/>
    <lineage>
        <taxon>Bacteria</taxon>
        <taxon>Bacillati</taxon>
        <taxon>Actinomycetota</taxon>
        <taxon>Actinomycetes</taxon>
        <taxon>Pseudonocardiales</taxon>
        <taxon>Pseudonocardiaceae</taxon>
        <taxon>Amycolatopsis</taxon>
    </lineage>
</organism>
<keyword evidence="4" id="KW-1003">Cell membrane</keyword>
<dbReference type="Gene3D" id="1.20.1250.20">
    <property type="entry name" value="MFS general substrate transporter like domains"/>
    <property type="match status" value="1"/>
</dbReference>
<evidence type="ECO:0000256" key="4">
    <source>
        <dbReference type="ARBA" id="ARBA00022475"/>
    </source>
</evidence>
<dbReference type="PANTHER" id="PTHR23501">
    <property type="entry name" value="MAJOR FACILITATOR SUPERFAMILY"/>
    <property type="match status" value="1"/>
</dbReference>
<feature type="transmembrane region" description="Helical" evidence="8">
    <location>
        <begin position="383"/>
        <end position="406"/>
    </location>
</feature>
<dbReference type="Proteomes" id="UP000320011">
    <property type="component" value="Unassembled WGS sequence"/>
</dbReference>
<feature type="transmembrane region" description="Helical" evidence="8">
    <location>
        <begin position="292"/>
        <end position="311"/>
    </location>
</feature>
<comment type="similarity">
    <text evidence="2">Belongs to the major facilitator superfamily. TCR/Tet family.</text>
</comment>
<dbReference type="AlphaFoldDB" id="A0A558CNT5"/>
<dbReference type="Pfam" id="PF07690">
    <property type="entry name" value="MFS_1"/>
    <property type="match status" value="1"/>
</dbReference>
<reference evidence="10 11" key="2">
    <citation type="submission" date="2019-08" db="EMBL/GenBank/DDBJ databases">
        <title>Amycolatopsis acidicola sp. nov., isolated from peat swamp forest soil.</title>
        <authorList>
            <person name="Srisuk N."/>
        </authorList>
    </citation>
    <scope>NUCLEOTIDE SEQUENCE [LARGE SCALE GENOMIC DNA]</scope>
    <source>
        <strain evidence="10 11">TBRC 6029</strain>
    </source>
</reference>
<feature type="transmembrane region" description="Helical" evidence="8">
    <location>
        <begin position="37"/>
        <end position="59"/>
    </location>
</feature>
<keyword evidence="6 8" id="KW-1133">Transmembrane helix</keyword>
<dbReference type="InterPro" id="IPR020846">
    <property type="entry name" value="MFS_dom"/>
</dbReference>
<feature type="transmembrane region" description="Helical" evidence="8">
    <location>
        <begin position="71"/>
        <end position="90"/>
    </location>
</feature>
<evidence type="ECO:0000313" key="10">
    <source>
        <dbReference type="EMBL" id="TVT50430.1"/>
    </source>
</evidence>
<name>A0A558CNT5_9PSEU</name>